<dbReference type="PIRSF" id="PIRSF005426">
    <property type="entry name" value="Frp"/>
    <property type="match status" value="1"/>
</dbReference>
<keyword evidence="5" id="KW-0521">NADP</keyword>
<evidence type="ECO:0000256" key="3">
    <source>
        <dbReference type="ARBA" id="ARBA00022643"/>
    </source>
</evidence>
<feature type="domain" description="Nitroreductase" evidence="6">
    <location>
        <begin position="44"/>
        <end position="200"/>
    </location>
</feature>
<evidence type="ECO:0000313" key="8">
    <source>
        <dbReference type="Proteomes" id="UP000248616"/>
    </source>
</evidence>
<evidence type="ECO:0000259" key="6">
    <source>
        <dbReference type="Pfam" id="PF00881"/>
    </source>
</evidence>
<dbReference type="OrthoDB" id="3181400at2"/>
<evidence type="ECO:0000256" key="2">
    <source>
        <dbReference type="ARBA" id="ARBA00022630"/>
    </source>
</evidence>
<comment type="similarity">
    <text evidence="1 5">Belongs to the flavin oxidoreductase frp family.</text>
</comment>
<dbReference type="EMBL" id="MZXV01000080">
    <property type="protein sequence ID" value="PZV33874.1"/>
    <property type="molecule type" value="Genomic_DNA"/>
</dbReference>
<dbReference type="PANTHER" id="PTHR43425">
    <property type="entry name" value="OXYGEN-INSENSITIVE NADPH NITROREDUCTASE"/>
    <property type="match status" value="1"/>
</dbReference>
<keyword evidence="2 5" id="KW-0285">Flavoprotein</keyword>
<dbReference type="RefSeq" id="WP_111548930.1">
    <property type="nucleotide sequence ID" value="NZ_MZXV01000080.1"/>
</dbReference>
<dbReference type="SUPFAM" id="SSF55469">
    <property type="entry name" value="FMN-dependent nitroreductase-like"/>
    <property type="match status" value="1"/>
</dbReference>
<dbReference type="InterPro" id="IPR000415">
    <property type="entry name" value="Nitroreductase-like"/>
</dbReference>
<protein>
    <submittedName>
        <fullName evidence="7">NADPH-dependent oxidoreductase</fullName>
    </submittedName>
</protein>
<organism evidence="7 8">
    <name type="scientific">Mesorhizobium kowhaii</name>
    <dbReference type="NCBI Taxonomy" id="1300272"/>
    <lineage>
        <taxon>Bacteria</taxon>
        <taxon>Pseudomonadati</taxon>
        <taxon>Pseudomonadota</taxon>
        <taxon>Alphaproteobacteria</taxon>
        <taxon>Hyphomicrobiales</taxon>
        <taxon>Phyllobacteriaceae</taxon>
        <taxon>Mesorhizobium</taxon>
    </lineage>
</organism>
<proteinExistence type="inferred from homology"/>
<name>A0A2W7BTE0_9HYPH</name>
<keyword evidence="4 5" id="KW-0560">Oxidoreductase</keyword>
<gene>
    <name evidence="7" type="ORF">B5V02_37090</name>
</gene>
<dbReference type="Proteomes" id="UP000248616">
    <property type="component" value="Unassembled WGS sequence"/>
</dbReference>
<evidence type="ECO:0000256" key="1">
    <source>
        <dbReference type="ARBA" id="ARBA00008366"/>
    </source>
</evidence>
<dbReference type="CDD" id="cd02146">
    <property type="entry name" value="NfsA-like"/>
    <property type="match status" value="1"/>
</dbReference>
<keyword evidence="3 5" id="KW-0288">FMN</keyword>
<dbReference type="InterPro" id="IPR016446">
    <property type="entry name" value="Flavin_OxRdtase_Frp"/>
</dbReference>
<keyword evidence="8" id="KW-1185">Reference proteome</keyword>
<comment type="caution">
    <text evidence="7">The sequence shown here is derived from an EMBL/GenBank/DDBJ whole genome shotgun (WGS) entry which is preliminary data.</text>
</comment>
<evidence type="ECO:0000256" key="4">
    <source>
        <dbReference type="ARBA" id="ARBA00023002"/>
    </source>
</evidence>
<accession>A0A2W7BTE0</accession>
<evidence type="ECO:0000256" key="5">
    <source>
        <dbReference type="PIRNR" id="PIRNR005426"/>
    </source>
</evidence>
<evidence type="ECO:0000313" key="7">
    <source>
        <dbReference type="EMBL" id="PZV33874.1"/>
    </source>
</evidence>
<dbReference type="Gene3D" id="3.40.109.10">
    <property type="entry name" value="NADH Oxidase"/>
    <property type="match status" value="1"/>
</dbReference>
<dbReference type="GO" id="GO:0016491">
    <property type="term" value="F:oxidoreductase activity"/>
    <property type="evidence" value="ECO:0007669"/>
    <property type="project" value="UniProtKB-UniRule"/>
</dbReference>
<dbReference type="Pfam" id="PF00881">
    <property type="entry name" value="Nitroreductase"/>
    <property type="match status" value="1"/>
</dbReference>
<dbReference type="AlphaFoldDB" id="A0A2W7BTE0"/>
<sequence>MSQPAAFSTRPSDADLRGEAALRRRYRAPQSAHTGNWNEALEAILSHRSVRNYLARPLPEGTLELIVAAAQSAPTSSNLQAWSVIAVEDPARKARLAGLAAINRHIEQAPLLLVWLADLSRLRAIAEANGRAGEGLDYQESFLLAVIDAALAAQNAVVAIDALGLGSCYIGAMRNHPREVARELGLPPETVAVFGLTVGYPDLLAATDIKPRLPQAVVLHRERYQSAPHPDDLAAYNQTLRTFQQEQSIPVVDWTEMMSNRIGSTAALKGRDRLGDALKALGFKLK</sequence>
<dbReference type="InterPro" id="IPR029479">
    <property type="entry name" value="Nitroreductase"/>
</dbReference>
<reference evidence="8" key="1">
    <citation type="submission" date="2017-03" db="EMBL/GenBank/DDBJ databases">
        <authorList>
            <person name="Safronova V.I."/>
            <person name="Sazanova A.L."/>
            <person name="Chirak E.R."/>
        </authorList>
    </citation>
    <scope>NUCLEOTIDE SEQUENCE [LARGE SCALE GENOMIC DNA]</scope>
    <source>
        <strain evidence="8">Ach-343</strain>
    </source>
</reference>
<dbReference type="PANTHER" id="PTHR43425:SF2">
    <property type="entry name" value="OXYGEN-INSENSITIVE NADPH NITROREDUCTASE"/>
    <property type="match status" value="1"/>
</dbReference>